<dbReference type="PANTHER" id="PTHR28573:SF1">
    <property type="entry name" value="SPINDLE AND KINETOCHORE-ASSOCIATED PROTEIN 1"/>
    <property type="match status" value="1"/>
</dbReference>
<dbReference type="Proteomes" id="UP000472271">
    <property type="component" value="Unassembled WGS sequence"/>
</dbReference>
<proteinExistence type="inferred from homology"/>
<dbReference type="CTD" id="220134"/>
<reference evidence="5" key="1">
    <citation type="submission" date="2025-08" db="UniProtKB">
        <authorList>
            <consortium name="Ensembl"/>
        </authorList>
    </citation>
    <scope>IDENTIFICATION</scope>
</reference>
<dbReference type="AlphaFoldDB" id="A0A672YUI2"/>
<dbReference type="PANTHER" id="PTHR28573">
    <property type="entry name" value="SPINDLE AND KINETOCHORE-ASSOCIATED PROTEIN 1"/>
    <property type="match status" value="1"/>
</dbReference>
<dbReference type="GO" id="GO:0007059">
    <property type="term" value="P:chromosome segregation"/>
    <property type="evidence" value="ECO:0007669"/>
    <property type="project" value="InterPro"/>
</dbReference>
<keyword evidence="2" id="KW-0175">Coiled coil</keyword>
<evidence type="ECO:0000256" key="1">
    <source>
        <dbReference type="ARBA" id="ARBA00006836"/>
    </source>
</evidence>
<dbReference type="OrthoDB" id="5962at2759"/>
<organism evidence="5 6">
    <name type="scientific">Sphaeramia orbicularis</name>
    <name type="common">orbiculate cardinalfish</name>
    <dbReference type="NCBI Taxonomy" id="375764"/>
    <lineage>
        <taxon>Eukaryota</taxon>
        <taxon>Metazoa</taxon>
        <taxon>Chordata</taxon>
        <taxon>Craniata</taxon>
        <taxon>Vertebrata</taxon>
        <taxon>Euteleostomi</taxon>
        <taxon>Actinopterygii</taxon>
        <taxon>Neopterygii</taxon>
        <taxon>Teleostei</taxon>
        <taxon>Neoteleostei</taxon>
        <taxon>Acanthomorphata</taxon>
        <taxon>Gobiaria</taxon>
        <taxon>Kurtiformes</taxon>
        <taxon>Apogonoidei</taxon>
        <taxon>Apogonidae</taxon>
        <taxon>Apogoninae</taxon>
        <taxon>Sphaeramia</taxon>
    </lineage>
</organism>
<dbReference type="GeneID" id="115416764"/>
<reference evidence="5" key="2">
    <citation type="submission" date="2025-09" db="UniProtKB">
        <authorList>
            <consortium name="Ensembl"/>
        </authorList>
    </citation>
    <scope>IDENTIFICATION</scope>
</reference>
<evidence type="ECO:0000313" key="5">
    <source>
        <dbReference type="Ensembl" id="ENSSORP00005008296.1"/>
    </source>
</evidence>
<dbReference type="GO" id="GO:0000940">
    <property type="term" value="C:outer kinetochore"/>
    <property type="evidence" value="ECO:0007669"/>
    <property type="project" value="TreeGrafter"/>
</dbReference>
<dbReference type="FunCoup" id="A0A672YUI2">
    <property type="interactions" value="275"/>
</dbReference>
<dbReference type="Pfam" id="PF07160">
    <property type="entry name" value="SKA1"/>
    <property type="match status" value="1"/>
</dbReference>
<evidence type="ECO:0000256" key="4">
    <source>
        <dbReference type="ARBA" id="ARBA00047202"/>
    </source>
</evidence>
<dbReference type="GO" id="GO:0008017">
    <property type="term" value="F:microtubule binding"/>
    <property type="evidence" value="ECO:0007669"/>
    <property type="project" value="InterPro"/>
</dbReference>
<dbReference type="GO" id="GO:0051301">
    <property type="term" value="P:cell division"/>
    <property type="evidence" value="ECO:0007669"/>
    <property type="project" value="InterPro"/>
</dbReference>
<dbReference type="InParanoid" id="A0A672YUI2"/>
<dbReference type="InterPro" id="IPR009829">
    <property type="entry name" value="SKA1"/>
</dbReference>
<evidence type="ECO:0000256" key="2">
    <source>
        <dbReference type="ARBA" id="ARBA00023054"/>
    </source>
</evidence>
<keyword evidence="6" id="KW-1185">Reference proteome</keyword>
<dbReference type="Gene3D" id="1.10.10.1890">
    <property type="entry name" value="Ska1 microtubule binding domain-like"/>
    <property type="match status" value="1"/>
</dbReference>
<dbReference type="Gene3D" id="6.10.250.1370">
    <property type="match status" value="1"/>
</dbReference>
<dbReference type="Ensembl" id="ENSSORT00005008585.1">
    <property type="protein sequence ID" value="ENSSORP00005008296.1"/>
    <property type="gene ID" value="ENSSORG00005004613.1"/>
</dbReference>
<protein>
    <recommendedName>
        <fullName evidence="3">SKA complex subunit 1</fullName>
    </recommendedName>
    <alternativeName>
        <fullName evidence="4">Spindle and kinetochore-associated protein 1</fullName>
    </alternativeName>
</protein>
<dbReference type="GO" id="GO:0005876">
    <property type="term" value="C:spindle microtubule"/>
    <property type="evidence" value="ECO:0007669"/>
    <property type="project" value="TreeGrafter"/>
</dbReference>
<dbReference type="InterPro" id="IPR042031">
    <property type="entry name" value="SKA1_MBD_sf"/>
</dbReference>
<sequence>MSELQLISVHIHERLTSIHRLMDLSAAQLPRLKMKKLGQELLTVDSLLEQLETCVNEQKIQLQQLKKLEESFQTDLVEVQHLQNHIPAHLPKKKHLENSTEAVLQLNPTPAPEAEPQKNSRAVRHMEFISTAEFNLIPQYMRGRVSYEQVNAVVRCFNSAVSAKYRIIHQSVKSLNNQSRRLQQRFKEQENKDTTGQYFVVDQDIHDFTQMKVDKRFLSVVHMLRHCRRLRELRGGGVTRYVVS</sequence>
<evidence type="ECO:0000256" key="3">
    <source>
        <dbReference type="ARBA" id="ARBA00047182"/>
    </source>
</evidence>
<dbReference type="GO" id="GO:0031110">
    <property type="term" value="P:regulation of microtubule polymerization or depolymerization"/>
    <property type="evidence" value="ECO:0007669"/>
    <property type="project" value="TreeGrafter"/>
</dbReference>
<comment type="similarity">
    <text evidence="1">Belongs to the SKA1 family.</text>
</comment>
<dbReference type="GO" id="GO:0072686">
    <property type="term" value="C:mitotic spindle"/>
    <property type="evidence" value="ECO:0007669"/>
    <property type="project" value="TreeGrafter"/>
</dbReference>
<dbReference type="RefSeq" id="XP_029986483.1">
    <property type="nucleotide sequence ID" value="XM_030130623.1"/>
</dbReference>
<dbReference type="FunFam" id="1.10.10.1890:FF:000002">
    <property type="entry name" value="Spindle and kinetochore-associated protein 1"/>
    <property type="match status" value="1"/>
</dbReference>
<accession>A0A672YUI2</accession>
<evidence type="ECO:0000313" key="6">
    <source>
        <dbReference type="Proteomes" id="UP000472271"/>
    </source>
</evidence>
<gene>
    <name evidence="5" type="primary">ska1</name>
</gene>
<name>A0A672YUI2_9TELE</name>
<dbReference type="GO" id="GO:0000278">
    <property type="term" value="P:mitotic cell cycle"/>
    <property type="evidence" value="ECO:0007669"/>
    <property type="project" value="TreeGrafter"/>
</dbReference>